<accession>A0A9Q0JL42</accession>
<dbReference type="Proteomes" id="UP001141552">
    <property type="component" value="Unassembled WGS sequence"/>
</dbReference>
<keyword evidence="3" id="KW-1185">Reference proteome</keyword>
<reference evidence="2" key="2">
    <citation type="journal article" date="2023" name="Plants (Basel)">
        <title>Annotation of the Turnera subulata (Passifloraceae) Draft Genome Reveals the S-Locus Evolved after the Divergence of Turneroideae from Passifloroideae in a Stepwise Manner.</title>
        <authorList>
            <person name="Henning P.M."/>
            <person name="Roalson E.H."/>
            <person name="Mir W."/>
            <person name="McCubbin A.G."/>
            <person name="Shore J.S."/>
        </authorList>
    </citation>
    <scope>NUCLEOTIDE SEQUENCE</scope>
    <source>
        <strain evidence="2">F60SS</strain>
    </source>
</reference>
<dbReference type="EMBL" id="JAKUCV010001357">
    <property type="protein sequence ID" value="KAJ4846721.1"/>
    <property type="molecule type" value="Genomic_DNA"/>
</dbReference>
<sequence length="109" mass="11782">MNRGVTCFLQDIVVHFRLWLMIFQGTKPTAFILLILVTVLAVVIVIATLLLGSLTWKMAGSRTGVNITAVNCNRQLGSQKCCGLGGKRRNSIIGLGEFLGSCGDQMNTP</sequence>
<comment type="caution">
    <text evidence="2">The sequence shown here is derived from an EMBL/GenBank/DDBJ whole genome shotgun (WGS) entry which is preliminary data.</text>
</comment>
<reference evidence="2" key="1">
    <citation type="submission" date="2022-02" db="EMBL/GenBank/DDBJ databases">
        <authorList>
            <person name="Henning P.M."/>
            <person name="McCubbin A.G."/>
            <person name="Shore J.S."/>
        </authorList>
    </citation>
    <scope>NUCLEOTIDE SEQUENCE</scope>
    <source>
        <strain evidence="2">F60SS</strain>
        <tissue evidence="2">Leaves</tissue>
    </source>
</reference>
<evidence type="ECO:0000313" key="3">
    <source>
        <dbReference type="Proteomes" id="UP001141552"/>
    </source>
</evidence>
<proteinExistence type="predicted"/>
<evidence type="ECO:0000313" key="2">
    <source>
        <dbReference type="EMBL" id="KAJ4846721.1"/>
    </source>
</evidence>
<keyword evidence="1" id="KW-0472">Membrane</keyword>
<feature type="transmembrane region" description="Helical" evidence="1">
    <location>
        <begin position="30"/>
        <end position="52"/>
    </location>
</feature>
<gene>
    <name evidence="2" type="ORF">Tsubulata_051292</name>
</gene>
<organism evidence="2 3">
    <name type="scientific">Turnera subulata</name>
    <dbReference type="NCBI Taxonomy" id="218843"/>
    <lineage>
        <taxon>Eukaryota</taxon>
        <taxon>Viridiplantae</taxon>
        <taxon>Streptophyta</taxon>
        <taxon>Embryophyta</taxon>
        <taxon>Tracheophyta</taxon>
        <taxon>Spermatophyta</taxon>
        <taxon>Magnoliopsida</taxon>
        <taxon>eudicotyledons</taxon>
        <taxon>Gunneridae</taxon>
        <taxon>Pentapetalae</taxon>
        <taxon>rosids</taxon>
        <taxon>fabids</taxon>
        <taxon>Malpighiales</taxon>
        <taxon>Passifloraceae</taxon>
        <taxon>Turnera</taxon>
    </lineage>
</organism>
<keyword evidence="1" id="KW-0812">Transmembrane</keyword>
<evidence type="ECO:0000256" key="1">
    <source>
        <dbReference type="SAM" id="Phobius"/>
    </source>
</evidence>
<name>A0A9Q0JL42_9ROSI</name>
<protein>
    <submittedName>
        <fullName evidence="2">Uncharacterized protein</fullName>
    </submittedName>
</protein>
<keyword evidence="1" id="KW-1133">Transmembrane helix</keyword>
<dbReference type="AlphaFoldDB" id="A0A9Q0JL42"/>